<evidence type="ECO:0000313" key="10">
    <source>
        <dbReference type="EMBL" id="MTU43730.1"/>
    </source>
</evidence>
<dbReference type="GO" id="GO:0042910">
    <property type="term" value="F:xenobiotic transmembrane transporter activity"/>
    <property type="evidence" value="ECO:0007669"/>
    <property type="project" value="InterPro"/>
</dbReference>
<dbReference type="PANTHER" id="PTHR43298">
    <property type="entry name" value="MULTIDRUG RESISTANCE PROTEIN NORM-RELATED"/>
    <property type="match status" value="1"/>
</dbReference>
<comment type="subcellular location">
    <subcellularLocation>
        <location evidence="1">Cell inner membrane</location>
        <topology evidence="1">Multi-pass membrane protein</topology>
    </subcellularLocation>
</comment>
<reference evidence="10 11" key="1">
    <citation type="journal article" date="2019" name="Nat. Med.">
        <title>A library of human gut bacterial isolates paired with longitudinal multiomics data enables mechanistic microbiome research.</title>
        <authorList>
            <person name="Poyet M."/>
            <person name="Groussin M."/>
            <person name="Gibbons S.M."/>
            <person name="Avila-Pacheco J."/>
            <person name="Jiang X."/>
            <person name="Kearney S.M."/>
            <person name="Perrotta A.R."/>
            <person name="Berdy B."/>
            <person name="Zhao S."/>
            <person name="Lieberman T.D."/>
            <person name="Swanson P.K."/>
            <person name="Smith M."/>
            <person name="Roesemann S."/>
            <person name="Alexander J.E."/>
            <person name="Rich S.A."/>
            <person name="Livny J."/>
            <person name="Vlamakis H."/>
            <person name="Clish C."/>
            <person name="Bullock K."/>
            <person name="Deik A."/>
            <person name="Scott J."/>
            <person name="Pierce K.A."/>
            <person name="Xavier R.J."/>
            <person name="Alm E.J."/>
        </authorList>
    </citation>
    <scope>NUCLEOTIDE SEQUENCE [LARGE SCALE GENOMIC DNA]</scope>
    <source>
        <strain evidence="10 11">BIOML-A2</strain>
    </source>
</reference>
<evidence type="ECO:0000256" key="6">
    <source>
        <dbReference type="ARBA" id="ARBA00022989"/>
    </source>
</evidence>
<keyword evidence="4" id="KW-1003">Cell membrane</keyword>
<dbReference type="InterPro" id="IPR050222">
    <property type="entry name" value="MATE_MdtK"/>
</dbReference>
<evidence type="ECO:0000256" key="2">
    <source>
        <dbReference type="ARBA" id="ARBA00022448"/>
    </source>
</evidence>
<dbReference type="AlphaFoldDB" id="A0A6I3S3I7"/>
<organism evidence="10 11">
    <name type="scientific">Parasutterella excrementihominis</name>
    <dbReference type="NCBI Taxonomy" id="487175"/>
    <lineage>
        <taxon>Bacteria</taxon>
        <taxon>Pseudomonadati</taxon>
        <taxon>Pseudomonadota</taxon>
        <taxon>Betaproteobacteria</taxon>
        <taxon>Burkholderiales</taxon>
        <taxon>Sutterellaceae</taxon>
        <taxon>Parasutterella</taxon>
    </lineage>
</organism>
<accession>A0A6I3S3I7</accession>
<dbReference type="Proteomes" id="UP000462362">
    <property type="component" value="Unassembled WGS sequence"/>
</dbReference>
<keyword evidence="7" id="KW-0406">Ion transport</keyword>
<evidence type="ECO:0000256" key="5">
    <source>
        <dbReference type="ARBA" id="ARBA00022692"/>
    </source>
</evidence>
<gene>
    <name evidence="10" type="ORF">GMD42_08885</name>
</gene>
<keyword evidence="3" id="KW-0050">Antiport</keyword>
<dbReference type="InterPro" id="IPR002528">
    <property type="entry name" value="MATE_fam"/>
</dbReference>
<dbReference type="NCBIfam" id="TIGR00797">
    <property type="entry name" value="matE"/>
    <property type="match status" value="1"/>
</dbReference>
<protein>
    <recommendedName>
        <fullName evidence="9">Multidrug-efflux transporter</fullName>
    </recommendedName>
</protein>
<keyword evidence="8" id="KW-0472">Membrane</keyword>
<dbReference type="Pfam" id="PF01554">
    <property type="entry name" value="MatE"/>
    <property type="match status" value="2"/>
</dbReference>
<dbReference type="GO" id="GO:0015297">
    <property type="term" value="F:antiporter activity"/>
    <property type="evidence" value="ECO:0007669"/>
    <property type="project" value="UniProtKB-KW"/>
</dbReference>
<evidence type="ECO:0000256" key="1">
    <source>
        <dbReference type="ARBA" id="ARBA00004429"/>
    </source>
</evidence>
<evidence type="ECO:0000256" key="8">
    <source>
        <dbReference type="ARBA" id="ARBA00023136"/>
    </source>
</evidence>
<sequence length="457" mass="50125">MAIFSKNIDMLNGTIWDKMVVFAIPLALTGVLQQLYNLADVAVLGHFVSNEAVAAVGTNVPIVGLIVAFCIGLSIGANVVVARYLGMRKYDDASRAVHTAFATAVIFGVIAMIIGELCSSILMVWMQVPPNVVRHSEIYLQMYLLGMPFISIYNFLSAVLRSQGDTQTPLWALCIASVFNALGDLFVVTVVDWGIGGVALMTALANLLASGILVYKLMRTDGPLRLYPNRLFKMDKKALRSMIKIGWPAGLQSSVFSLSNLIIQSAINSLGADVMAASVAAFTIEINCYCVINGFGLAATTFISQNYGAGNLERCKRITRVNMALNIGITVVLSVLIYGFGRYLLGFFTQSEEIISLGMIRLLWVVIPEPLNSVMEVLSDSMRGYGYSLPPAIITVVVICTIRIVWVYSVFAAKPTYEILMMVYPLSWLVTSICLTFLYFRFMKQLPAKRCRTAVKK</sequence>
<name>A0A6I3S3I7_9BURK</name>
<evidence type="ECO:0000256" key="3">
    <source>
        <dbReference type="ARBA" id="ARBA00022449"/>
    </source>
</evidence>
<dbReference type="GO" id="GO:0006811">
    <property type="term" value="P:monoatomic ion transport"/>
    <property type="evidence" value="ECO:0007669"/>
    <property type="project" value="UniProtKB-KW"/>
</dbReference>
<dbReference type="EMBL" id="WNCL01000027">
    <property type="protein sequence ID" value="MTU43730.1"/>
    <property type="molecule type" value="Genomic_DNA"/>
</dbReference>
<evidence type="ECO:0000313" key="11">
    <source>
        <dbReference type="Proteomes" id="UP000462362"/>
    </source>
</evidence>
<evidence type="ECO:0000256" key="4">
    <source>
        <dbReference type="ARBA" id="ARBA00022475"/>
    </source>
</evidence>
<dbReference type="PANTHER" id="PTHR43298:SF2">
    <property type="entry name" value="FMN_FAD EXPORTER YEEO-RELATED"/>
    <property type="match status" value="1"/>
</dbReference>
<dbReference type="RefSeq" id="WP_008810099.1">
    <property type="nucleotide sequence ID" value="NZ_CAMLVM010000010.1"/>
</dbReference>
<comment type="caution">
    <text evidence="10">The sequence shown here is derived from an EMBL/GenBank/DDBJ whole genome shotgun (WGS) entry which is preliminary data.</text>
</comment>
<dbReference type="GO" id="GO:0005886">
    <property type="term" value="C:plasma membrane"/>
    <property type="evidence" value="ECO:0007669"/>
    <property type="project" value="UniProtKB-SubCell"/>
</dbReference>
<dbReference type="InterPro" id="IPR048279">
    <property type="entry name" value="MdtK-like"/>
</dbReference>
<proteinExistence type="predicted"/>
<dbReference type="CDD" id="cd13138">
    <property type="entry name" value="MATE_yoeA_like"/>
    <property type="match status" value="1"/>
</dbReference>
<keyword evidence="5" id="KW-0812">Transmembrane</keyword>
<evidence type="ECO:0000256" key="9">
    <source>
        <dbReference type="ARBA" id="ARBA00031636"/>
    </source>
</evidence>
<keyword evidence="2" id="KW-0813">Transport</keyword>
<evidence type="ECO:0000256" key="7">
    <source>
        <dbReference type="ARBA" id="ARBA00023065"/>
    </source>
</evidence>
<keyword evidence="6" id="KW-1133">Transmembrane helix</keyword>
<dbReference type="PIRSF" id="PIRSF006603">
    <property type="entry name" value="DinF"/>
    <property type="match status" value="1"/>
</dbReference>